<evidence type="ECO:0000313" key="2">
    <source>
        <dbReference type="EMBL" id="EHK54856.1"/>
    </source>
</evidence>
<evidence type="ECO:0000313" key="3">
    <source>
        <dbReference type="Proteomes" id="UP000003250"/>
    </source>
</evidence>
<name>H0HWQ7_9HYPH</name>
<protein>
    <recommendedName>
        <fullName evidence="1">HTH cro/C1-type domain-containing protein</fullName>
    </recommendedName>
</protein>
<dbReference type="Proteomes" id="UP000003250">
    <property type="component" value="Unassembled WGS sequence"/>
</dbReference>
<dbReference type="InterPro" id="IPR001387">
    <property type="entry name" value="Cro/C1-type_HTH"/>
</dbReference>
<dbReference type="Gene3D" id="1.10.260.40">
    <property type="entry name" value="lambda repressor-like DNA-binding domains"/>
    <property type="match status" value="1"/>
</dbReference>
<dbReference type="PROSITE" id="PS50943">
    <property type="entry name" value="HTH_CROC1"/>
    <property type="match status" value="1"/>
</dbReference>
<dbReference type="SUPFAM" id="SSF47413">
    <property type="entry name" value="lambda repressor-like DNA-binding domains"/>
    <property type="match status" value="1"/>
</dbReference>
<dbReference type="SMART" id="SM00530">
    <property type="entry name" value="HTH_XRE"/>
    <property type="match status" value="1"/>
</dbReference>
<dbReference type="AlphaFoldDB" id="H0HWQ7"/>
<feature type="domain" description="HTH cro/C1-type" evidence="1">
    <location>
        <begin position="16"/>
        <end position="69"/>
    </location>
</feature>
<keyword evidence="3" id="KW-1185">Reference proteome</keyword>
<proteinExistence type="predicted"/>
<organism evidence="2 3">
    <name type="scientific">Mesorhizobium alhagi CCNWXJ12-2</name>
    <dbReference type="NCBI Taxonomy" id="1107882"/>
    <lineage>
        <taxon>Bacteria</taxon>
        <taxon>Pseudomonadati</taxon>
        <taxon>Pseudomonadota</taxon>
        <taxon>Alphaproteobacteria</taxon>
        <taxon>Hyphomicrobiales</taxon>
        <taxon>Phyllobacteriaceae</taxon>
        <taxon>Allomesorhizobium</taxon>
    </lineage>
</organism>
<reference evidence="2 3" key="1">
    <citation type="journal article" date="2012" name="J. Bacteriol.">
        <title>Draft Genome Sequence of Mesorhizobium alhagi CCNWXJ12-2T, a Novel Salt-Resistant Species Isolated from the Desert of Northwestern China.</title>
        <authorList>
            <person name="Zhou M."/>
            <person name="Chen W."/>
            <person name="Chen H."/>
            <person name="Wei G."/>
        </authorList>
    </citation>
    <scope>NUCLEOTIDE SEQUENCE [LARGE SCALE GENOMIC DNA]</scope>
    <source>
        <strain evidence="2 3">CCNWXJ12-2</strain>
    </source>
</reference>
<evidence type="ECO:0000259" key="1">
    <source>
        <dbReference type="PROSITE" id="PS50943"/>
    </source>
</evidence>
<dbReference type="Pfam" id="PF01381">
    <property type="entry name" value="HTH_3"/>
    <property type="match status" value="1"/>
</dbReference>
<sequence>MQMENQTQKLGDFLGAARRKLGLSLRAVEAATGISNAYLSQLEHGKIKTPAPKNLHALAAEYRVPYTLLMELAGYPTSELQRDAPSTASRLAARIGAVSNEEEEQLLEYLSFIRSRRRRLE</sequence>
<dbReference type="EMBL" id="AHAM01000187">
    <property type="protein sequence ID" value="EHK54856.1"/>
    <property type="molecule type" value="Genomic_DNA"/>
</dbReference>
<dbReference type="CDD" id="cd00093">
    <property type="entry name" value="HTH_XRE"/>
    <property type="match status" value="1"/>
</dbReference>
<dbReference type="GO" id="GO:0003677">
    <property type="term" value="F:DNA binding"/>
    <property type="evidence" value="ECO:0007669"/>
    <property type="project" value="InterPro"/>
</dbReference>
<gene>
    <name evidence="2" type="ORF">MAXJ12_23112</name>
</gene>
<dbReference type="InterPro" id="IPR010982">
    <property type="entry name" value="Lambda_DNA-bd_dom_sf"/>
</dbReference>
<accession>H0HWQ7</accession>